<gene>
    <name evidence="1" type="ORF">G6034_14025</name>
</gene>
<dbReference type="Gene3D" id="3.40.50.300">
    <property type="entry name" value="P-loop containing nucleotide triphosphate hydrolases"/>
    <property type="match status" value="1"/>
</dbReference>
<dbReference type="SUPFAM" id="SSF52540">
    <property type="entry name" value="P-loop containing nucleoside triphosphate hydrolases"/>
    <property type="match status" value="1"/>
</dbReference>
<dbReference type="Pfam" id="PF13671">
    <property type="entry name" value="AAA_33"/>
    <property type="match status" value="1"/>
</dbReference>
<proteinExistence type="predicted"/>
<reference evidence="1 2" key="1">
    <citation type="submission" date="2020-02" db="EMBL/GenBank/DDBJ databases">
        <title>Genome sequence of strain AETb3-4.</title>
        <authorList>
            <person name="Gao J."/>
            <person name="Zhang X."/>
        </authorList>
    </citation>
    <scope>NUCLEOTIDE SEQUENCE [LARGE SCALE GENOMIC DNA]</scope>
    <source>
        <strain evidence="1 2">AETb3-4</strain>
    </source>
</reference>
<protein>
    <submittedName>
        <fullName evidence="1">AAA family ATPase</fullName>
    </submittedName>
</protein>
<dbReference type="AlphaFoldDB" id="A0A7Y7IIY6"/>
<dbReference type="RefSeq" id="WP_176635724.1">
    <property type="nucleotide sequence ID" value="NZ_JAAMFM010000023.1"/>
</dbReference>
<dbReference type="InterPro" id="IPR027417">
    <property type="entry name" value="P-loop_NTPase"/>
</dbReference>
<sequence>MARQLILVNGLPASGKTTLARALGIELGIPVVSKDAVKEPLADITGTTVGSTALGALASETMWRLAGLVPGRAIVESWWFAPRDLDFVRKGLSTAGNPAIVEVWCDVPPEHAWQRYLARERHAIHPAGQSSFGPWAEWMKNPRPLELGTVVRVQTDTHADIAALAARLEDQFAREIVR</sequence>
<keyword evidence="2" id="KW-1185">Reference proteome</keyword>
<organism evidence="1 2">
    <name type="scientific">Arthrobacter wenxiniae</name>
    <dbReference type="NCBI Taxonomy" id="2713570"/>
    <lineage>
        <taxon>Bacteria</taxon>
        <taxon>Bacillati</taxon>
        <taxon>Actinomycetota</taxon>
        <taxon>Actinomycetes</taxon>
        <taxon>Micrococcales</taxon>
        <taxon>Micrococcaceae</taxon>
        <taxon>Arthrobacter</taxon>
    </lineage>
</organism>
<accession>A0A7Y7IIY6</accession>
<dbReference type="Proteomes" id="UP000543556">
    <property type="component" value="Unassembled WGS sequence"/>
</dbReference>
<evidence type="ECO:0000313" key="1">
    <source>
        <dbReference type="EMBL" id="NVM96000.1"/>
    </source>
</evidence>
<name>A0A7Y7IIY6_9MICC</name>
<dbReference type="EMBL" id="JAAMFM010000023">
    <property type="protein sequence ID" value="NVM96000.1"/>
    <property type="molecule type" value="Genomic_DNA"/>
</dbReference>
<evidence type="ECO:0000313" key="2">
    <source>
        <dbReference type="Proteomes" id="UP000543556"/>
    </source>
</evidence>
<comment type="caution">
    <text evidence="1">The sequence shown here is derived from an EMBL/GenBank/DDBJ whole genome shotgun (WGS) entry which is preliminary data.</text>
</comment>